<name>A0A1E5D2M6_9VIBR</name>
<dbReference type="AlphaFoldDB" id="A0A1E5D2M6"/>
<keyword evidence="2" id="KW-1185">Reference proteome</keyword>
<accession>A0A1E5D2M6</accession>
<dbReference type="RefSeq" id="WP_017052383.1">
    <property type="nucleotide sequence ID" value="NZ_AJYW02000071.1"/>
</dbReference>
<evidence type="ECO:0000313" key="2">
    <source>
        <dbReference type="Proteomes" id="UP000094165"/>
    </source>
</evidence>
<proteinExistence type="predicted"/>
<protein>
    <submittedName>
        <fullName evidence="1">Uncharacterized protein</fullName>
    </submittedName>
</protein>
<comment type="caution">
    <text evidence="1">The sequence shown here is derived from an EMBL/GenBank/DDBJ whole genome shotgun (WGS) entry which is preliminary data.</text>
</comment>
<gene>
    <name evidence="1" type="ORF">A130_03850</name>
</gene>
<organism evidence="1 2">
    <name type="scientific">Vibrio genomosp. F6 str. FF-238</name>
    <dbReference type="NCBI Taxonomy" id="1191298"/>
    <lineage>
        <taxon>Bacteria</taxon>
        <taxon>Pseudomonadati</taxon>
        <taxon>Pseudomonadota</taxon>
        <taxon>Gammaproteobacteria</taxon>
        <taxon>Vibrionales</taxon>
        <taxon>Vibrionaceae</taxon>
        <taxon>Vibrio</taxon>
    </lineage>
</organism>
<dbReference type="Proteomes" id="UP000094165">
    <property type="component" value="Unassembled WGS sequence"/>
</dbReference>
<evidence type="ECO:0000313" key="1">
    <source>
        <dbReference type="EMBL" id="OEE77776.1"/>
    </source>
</evidence>
<dbReference type="EMBL" id="AJYW02000071">
    <property type="protein sequence ID" value="OEE77776.1"/>
    <property type="molecule type" value="Genomic_DNA"/>
</dbReference>
<sequence length="59" mass="6671">MITYIISYKPFGIGNWTKATVSKDIAETLYKEYTEYGWPVSIEQVEVATDSKDESTTTA</sequence>
<reference evidence="1 2" key="1">
    <citation type="journal article" date="2012" name="Science">
        <title>Ecological populations of bacteria act as socially cohesive units of antibiotic production and resistance.</title>
        <authorList>
            <person name="Cordero O.X."/>
            <person name="Wildschutte H."/>
            <person name="Kirkup B."/>
            <person name="Proehl S."/>
            <person name="Ngo L."/>
            <person name="Hussain F."/>
            <person name="Le Roux F."/>
            <person name="Mincer T."/>
            <person name="Polz M.F."/>
        </authorList>
    </citation>
    <scope>NUCLEOTIDE SEQUENCE [LARGE SCALE GENOMIC DNA]</scope>
    <source>
        <strain evidence="1 2">FF-238</strain>
    </source>
</reference>